<gene>
    <name evidence="1" type="ORF">Fcan01_19500</name>
</gene>
<accession>A0A226DJR8</accession>
<dbReference type="PANTHER" id="PTHR33053">
    <property type="entry name" value="PROTEIN, PUTATIVE-RELATED"/>
    <property type="match status" value="1"/>
</dbReference>
<evidence type="ECO:0000313" key="2">
    <source>
        <dbReference type="Proteomes" id="UP000198287"/>
    </source>
</evidence>
<dbReference type="STRING" id="158441.A0A226DJR8"/>
<dbReference type="Proteomes" id="UP000198287">
    <property type="component" value="Unassembled WGS sequence"/>
</dbReference>
<name>A0A226DJR8_FOLCA</name>
<proteinExistence type="predicted"/>
<comment type="caution">
    <text evidence="1">The sequence shown here is derived from an EMBL/GenBank/DDBJ whole genome shotgun (WGS) entry which is preliminary data.</text>
</comment>
<dbReference type="AlphaFoldDB" id="A0A226DJR8"/>
<dbReference type="OrthoDB" id="10015795at2759"/>
<evidence type="ECO:0008006" key="3">
    <source>
        <dbReference type="Google" id="ProtNLM"/>
    </source>
</evidence>
<sequence length="342" mass="39934">MEDEVYFLMVSEKGIVPKNCTNSVDKPYGLPLHKSNSKQLWPILAHVMNTDYVYAVALYCGTEKPEASSFICDAPARAFICCIKGHSGYFSCGKCEVKGQRVQNRTVFLKTDIILRTNLSFRNQTQRQHHHGNSPLESLNIDMVNDFPFEYMHLICLGATKKILKLWTDKKLSRHRLRSKEIIRISDHLEYTKKFVTNDFARKPRTLGELDRWKATELRTFLLYTGPIVLKNNISDKYYRNFMLLSVATRLLAEPCQSKENINYAEQLLEYFVHNFMEIYGKENVSYNIHGLIHIANDVRLHDHLLNLYPNYIADWPRENVESLKQMSTRQMQSSRRSLRAN</sequence>
<dbReference type="EMBL" id="LNIX01000017">
    <property type="protein sequence ID" value="OXA45782.1"/>
    <property type="molecule type" value="Genomic_DNA"/>
</dbReference>
<protein>
    <recommendedName>
        <fullName evidence="3">DUF4218 domain-containing protein</fullName>
    </recommendedName>
</protein>
<organism evidence="1 2">
    <name type="scientific">Folsomia candida</name>
    <name type="common">Springtail</name>
    <dbReference type="NCBI Taxonomy" id="158441"/>
    <lineage>
        <taxon>Eukaryota</taxon>
        <taxon>Metazoa</taxon>
        <taxon>Ecdysozoa</taxon>
        <taxon>Arthropoda</taxon>
        <taxon>Hexapoda</taxon>
        <taxon>Collembola</taxon>
        <taxon>Entomobryomorpha</taxon>
        <taxon>Isotomoidea</taxon>
        <taxon>Isotomidae</taxon>
        <taxon>Proisotominae</taxon>
        <taxon>Folsomia</taxon>
    </lineage>
</organism>
<keyword evidence="2" id="KW-1185">Reference proteome</keyword>
<evidence type="ECO:0000313" key="1">
    <source>
        <dbReference type="EMBL" id="OXA45782.1"/>
    </source>
</evidence>
<reference evidence="1 2" key="1">
    <citation type="submission" date="2015-12" db="EMBL/GenBank/DDBJ databases">
        <title>The genome of Folsomia candida.</title>
        <authorList>
            <person name="Faddeeva A."/>
            <person name="Derks M.F."/>
            <person name="Anvar Y."/>
            <person name="Smit S."/>
            <person name="Van Straalen N."/>
            <person name="Roelofs D."/>
        </authorList>
    </citation>
    <scope>NUCLEOTIDE SEQUENCE [LARGE SCALE GENOMIC DNA]</scope>
    <source>
        <strain evidence="1 2">VU population</strain>
        <tissue evidence="1">Whole body</tissue>
    </source>
</reference>
<dbReference type="PANTHER" id="PTHR33053:SF26">
    <property type="entry name" value="TRANSPOSASE DOMAIN-CONTAINING PROTEIN"/>
    <property type="match status" value="1"/>
</dbReference>